<gene>
    <name evidence="2" type="ORF">SNOG_07455</name>
</gene>
<name>Q0ULA9_PHANO</name>
<evidence type="ECO:0000313" key="3">
    <source>
        <dbReference type="Proteomes" id="UP000001055"/>
    </source>
</evidence>
<reference evidence="3" key="1">
    <citation type="journal article" date="2007" name="Plant Cell">
        <title>Dothideomycete-plant interactions illuminated by genome sequencing and EST analysis of the wheat pathogen Stagonospora nodorum.</title>
        <authorList>
            <person name="Hane J.K."/>
            <person name="Lowe R.G."/>
            <person name="Solomon P.S."/>
            <person name="Tan K.C."/>
            <person name="Schoch C.L."/>
            <person name="Spatafora J.W."/>
            <person name="Crous P.W."/>
            <person name="Kodira C."/>
            <person name="Birren B.W."/>
            <person name="Galagan J.E."/>
            <person name="Torriani S.F."/>
            <person name="McDonald B.A."/>
            <person name="Oliver R.P."/>
        </authorList>
    </citation>
    <scope>NUCLEOTIDE SEQUENCE [LARGE SCALE GENOMIC DNA]</scope>
    <source>
        <strain evidence="3">SN15 / ATCC MYA-4574 / FGSC 10173</strain>
    </source>
</reference>
<accession>Q0ULA9</accession>
<dbReference type="RefSeq" id="XP_001797789.1">
    <property type="nucleotide sequence ID" value="XM_001797737.1"/>
</dbReference>
<dbReference type="EMBL" id="CH445335">
    <property type="protein sequence ID" value="EAT84921.1"/>
    <property type="molecule type" value="Genomic_DNA"/>
</dbReference>
<dbReference type="GeneID" id="5974682"/>
<organism evidence="2 3">
    <name type="scientific">Phaeosphaeria nodorum (strain SN15 / ATCC MYA-4574 / FGSC 10173)</name>
    <name type="common">Glume blotch fungus</name>
    <name type="synonym">Parastagonospora nodorum</name>
    <dbReference type="NCBI Taxonomy" id="321614"/>
    <lineage>
        <taxon>Eukaryota</taxon>
        <taxon>Fungi</taxon>
        <taxon>Dikarya</taxon>
        <taxon>Ascomycota</taxon>
        <taxon>Pezizomycotina</taxon>
        <taxon>Dothideomycetes</taxon>
        <taxon>Pleosporomycetidae</taxon>
        <taxon>Pleosporales</taxon>
        <taxon>Pleosporineae</taxon>
        <taxon>Phaeosphaeriaceae</taxon>
        <taxon>Parastagonospora</taxon>
    </lineage>
</organism>
<feature type="region of interest" description="Disordered" evidence="1">
    <location>
        <begin position="15"/>
        <end position="34"/>
    </location>
</feature>
<evidence type="ECO:0000313" key="2">
    <source>
        <dbReference type="EMBL" id="EAT84921.1"/>
    </source>
</evidence>
<sequence>MAISVADEILGIAGHLPRNNEKNNNEKQTSSGVNAMTATKVFEWVSHISDAVQNR</sequence>
<dbReference type="AlphaFoldDB" id="Q0ULA9"/>
<proteinExistence type="predicted"/>
<evidence type="ECO:0000256" key="1">
    <source>
        <dbReference type="SAM" id="MobiDB-lite"/>
    </source>
</evidence>
<dbReference type="Proteomes" id="UP000001055">
    <property type="component" value="Unassembled WGS sequence"/>
</dbReference>
<dbReference type="InParanoid" id="Q0ULA9"/>
<dbReference type="KEGG" id="pno:SNOG_07455"/>
<protein>
    <submittedName>
        <fullName evidence="2">Uncharacterized protein</fullName>
    </submittedName>
</protein>